<reference evidence="5 6" key="1">
    <citation type="submission" date="2014-01" db="EMBL/GenBank/DDBJ databases">
        <title>Development of a Comparative Genomic Fingerprinting Assay for High Resolution Genotyping of Arcobacter butzleri.</title>
        <authorList>
            <person name="Webb A.L."/>
            <person name="Inglis G.D."/>
            <person name="Kruczkiewicz P."/>
            <person name="Selinger L.B."/>
            <person name="Taboada E.N."/>
        </authorList>
    </citation>
    <scope>NUCLEOTIDE SEQUENCE [LARGE SCALE GENOMIC DNA]</scope>
    <source>
        <strain evidence="5 6">L355</strain>
    </source>
</reference>
<dbReference type="SUPFAM" id="SSF52317">
    <property type="entry name" value="Class I glutamine amidotransferase-like"/>
    <property type="match status" value="1"/>
</dbReference>
<dbReference type="GO" id="GO:0019243">
    <property type="term" value="P:methylglyoxal catabolic process to D-lactate via S-lactoyl-glutathione"/>
    <property type="evidence" value="ECO:0007669"/>
    <property type="project" value="TreeGrafter"/>
</dbReference>
<dbReference type="Pfam" id="PF01965">
    <property type="entry name" value="DJ-1_PfpI"/>
    <property type="match status" value="1"/>
</dbReference>
<dbReference type="PANTHER" id="PTHR48094">
    <property type="entry name" value="PROTEIN/NUCLEIC ACID DEGLYCASE DJ-1-RELATED"/>
    <property type="match status" value="1"/>
</dbReference>
<comment type="caution">
    <text evidence="5">The sequence shown here is derived from an EMBL/GenBank/DDBJ whole genome shotgun (WGS) entry which is preliminary data.</text>
</comment>
<dbReference type="GO" id="GO:0005737">
    <property type="term" value="C:cytoplasm"/>
    <property type="evidence" value="ECO:0007669"/>
    <property type="project" value="TreeGrafter"/>
</dbReference>
<dbReference type="Proteomes" id="UP000035154">
    <property type="component" value="Unassembled WGS sequence"/>
</dbReference>
<accession>A0A0G9KQ71</accession>
<protein>
    <recommendedName>
        <fullName evidence="4">DJ-1/PfpI domain-containing protein</fullName>
    </recommendedName>
</protein>
<proteinExistence type="inferred from homology"/>
<dbReference type="RefSeq" id="WP_046998840.1">
    <property type="nucleotide sequence ID" value="NZ_JAIW01000067.1"/>
</dbReference>
<dbReference type="InterPro" id="IPR029062">
    <property type="entry name" value="Class_I_gatase-like"/>
</dbReference>
<dbReference type="InterPro" id="IPR050325">
    <property type="entry name" value="Prot/Nucl_acid_deglycase"/>
</dbReference>
<feature type="domain" description="DJ-1/PfpI" evidence="4">
    <location>
        <begin position="29"/>
        <end position="219"/>
    </location>
</feature>
<dbReference type="Gene3D" id="3.40.50.880">
    <property type="match status" value="1"/>
</dbReference>
<keyword evidence="1" id="KW-0346">Stress response</keyword>
<comment type="similarity">
    <text evidence="3">Belongs to the peptidase C56 family. HSP31-like subfamily.</text>
</comment>
<evidence type="ECO:0000256" key="2">
    <source>
        <dbReference type="ARBA" id="ARBA00023239"/>
    </source>
</evidence>
<gene>
    <name evidence="5" type="ORF">AF80_10755</name>
</gene>
<sequence length="226" mass="25229">MNTIFSILIIVTTFSNISENQKTGVWFEEYAIPYQTFKEKNYNITVATIDGKDIPIDPNSMPKDQTKWKTELNSLKNSVKLSQVDLSKYDAVYIPGGHGAIYDLPKSKEVKEAIEYFANKNKVVASVCHGPASFININLSDGTPFVKGKTLTSFTNKEEKEANLIAENELPFYLETELSKKGAIFIQKPNWSDHIEVSENLITGQNPKSSKSVALAIVDKLESKGK</sequence>
<dbReference type="PATRIC" id="fig|1447263.3.peg.2096"/>
<dbReference type="InterPro" id="IPR002818">
    <property type="entry name" value="DJ-1/PfpI"/>
</dbReference>
<evidence type="ECO:0000256" key="1">
    <source>
        <dbReference type="ARBA" id="ARBA00023016"/>
    </source>
</evidence>
<evidence type="ECO:0000313" key="6">
    <source>
        <dbReference type="Proteomes" id="UP000035154"/>
    </source>
</evidence>
<name>A0A0G9KQ71_9BACT</name>
<evidence type="ECO:0000259" key="4">
    <source>
        <dbReference type="Pfam" id="PF01965"/>
    </source>
</evidence>
<dbReference type="EMBL" id="JAIW01000067">
    <property type="protein sequence ID" value="KLE07920.1"/>
    <property type="molecule type" value="Genomic_DNA"/>
</dbReference>
<evidence type="ECO:0000313" key="5">
    <source>
        <dbReference type="EMBL" id="KLE07920.1"/>
    </source>
</evidence>
<dbReference type="GO" id="GO:0019172">
    <property type="term" value="F:glyoxalase III activity"/>
    <property type="evidence" value="ECO:0007669"/>
    <property type="project" value="TreeGrafter"/>
</dbReference>
<dbReference type="AlphaFoldDB" id="A0A0G9KQ71"/>
<evidence type="ECO:0000256" key="3">
    <source>
        <dbReference type="ARBA" id="ARBA00038493"/>
    </source>
</evidence>
<dbReference type="CDD" id="cd03141">
    <property type="entry name" value="GATase1_Hsp31_like"/>
    <property type="match status" value="1"/>
</dbReference>
<organism evidence="5 6">
    <name type="scientific">Aliarcobacter butzleri L355</name>
    <dbReference type="NCBI Taxonomy" id="1447263"/>
    <lineage>
        <taxon>Bacteria</taxon>
        <taxon>Pseudomonadati</taxon>
        <taxon>Campylobacterota</taxon>
        <taxon>Epsilonproteobacteria</taxon>
        <taxon>Campylobacterales</taxon>
        <taxon>Arcobacteraceae</taxon>
        <taxon>Aliarcobacter</taxon>
    </lineage>
</organism>
<dbReference type="PANTHER" id="PTHR48094:SF11">
    <property type="entry name" value="GLUTATHIONE-INDEPENDENT GLYOXALASE HSP31-RELATED"/>
    <property type="match status" value="1"/>
</dbReference>
<keyword evidence="2" id="KW-0456">Lyase</keyword>